<dbReference type="SUPFAM" id="SSF50249">
    <property type="entry name" value="Nucleic acid-binding proteins"/>
    <property type="match status" value="2"/>
</dbReference>
<evidence type="ECO:0000259" key="7">
    <source>
        <dbReference type="SMART" id="SM00955"/>
    </source>
</evidence>
<dbReference type="InterPro" id="IPR012340">
    <property type="entry name" value="NA-bd_OB-fold"/>
</dbReference>
<feature type="binding site" evidence="5">
    <location>
        <position position="411"/>
    </location>
    <ligand>
        <name>Mg(2+)</name>
        <dbReference type="ChEBI" id="CHEBI:18420"/>
    </ligand>
</feature>
<dbReference type="InterPro" id="IPR050180">
    <property type="entry name" value="RNR_Ribonuclease"/>
</dbReference>
<accession>A0A6F9DBK2</accession>
<dbReference type="PANTHER" id="PTHR23355">
    <property type="entry name" value="RIBONUCLEASE"/>
    <property type="match status" value="1"/>
</dbReference>
<dbReference type="GO" id="GO:0000956">
    <property type="term" value="P:nuclear-transcribed mRNA catabolic process"/>
    <property type="evidence" value="ECO:0007669"/>
    <property type="project" value="UniProtKB-UniRule"/>
</dbReference>
<dbReference type="InterPro" id="IPR001900">
    <property type="entry name" value="RNase_II/R"/>
</dbReference>
<name>A0A6F9DBK2_9ASCI</name>
<dbReference type="GO" id="GO:0046872">
    <property type="term" value="F:metal ion binding"/>
    <property type="evidence" value="ECO:0007669"/>
    <property type="project" value="UniProtKB-KW"/>
</dbReference>
<feature type="compositionally biased region" description="Polar residues" evidence="6">
    <location>
        <begin position="235"/>
        <end position="251"/>
    </location>
</feature>
<comment type="similarity">
    <text evidence="5">Belongs to the RNR ribonuclease family. DIS3L2 subfamily.</text>
</comment>
<evidence type="ECO:0000313" key="8">
    <source>
        <dbReference type="EMBL" id="CAB3238077.1"/>
    </source>
</evidence>
<feature type="site" description="Important for catalytic activity" evidence="5">
    <location>
        <position position="410"/>
    </location>
</feature>
<sequence length="930" mass="104929">MIRRFSILTTQKTMSSKTPSAKSKNVPQRNHRNKSSSSNSPSNNSTKNSLNIWPSDEHRVVTFFCKNKNAINLDQHIAPFGTVKQVRFLTRKNVVLNRIEMSTSAEAKSLWERYRTNLLDGVLEVKADTYHTLSPNNNKESPRKVYEEHWSAEDIAKGVESGDVLTGRLRINPKMFKYAFVSNKVGKDIVIVDLEGRNRALAGDVVAVKLVDQSQNLDSPEPVSELCNEVESLNVAPNNDSGSSENANSPPGSFKQPRSFGKVVGILESNHSRLASGKIEIPKRGNPLFKPVTSGFPYVSLNQKDIDEKISKYDISKVLFTAKIKSWESDHIFPKGELVDCIGEAGEVATETTSILIDHDVDFQDFSPSVTDCLPKDLPWMIPQEERSKRRDFTKECIFSIDPSTARDLDDALHCRKLESGHFEVGVHIADVSYFVKPKTELDKVASSRCTTVYMVEKAIPMLPSMLCEDLCSLNPGVQRLAFSVVWTIDKKGKIYSQWFGRSIIRSCVKFSYDHAQSFIDNPDLDLDKPGDVEGDDVRYPPITGGFSLNLIKSKVLQLHEIAQNLRRQRIDSGALKLDQVRLAYTLDAESGMPNGCYKYVYKQSNELIEEFMLLANISVAHKIYKHLKEQAFLRCHPEPKQNMMEDVVSHCNEIGFQIDASSSQSLARSLNIAAGEDELADCRKQALFMLAIKPQQLAQYFCAGAVEDEELYRHYALNVPLYTHFTSPIRRYADVIVHRQLAYVLGDKSESNLMETDASVLHKQAQLCNDKKMNSKSAQEQSINLFFTLMVNNFGPLECRGMVMYVYDHSFDVISIEYGVVKRVYLEELPLLSFKTDETKRTGKDLQVNVLKLKWPTGDLEGRNKVGKQPPNYEQCGEGVEQTIDVFDIVDLVLFKSSPHSVRKFSVSIKRPDENAVTEQSTTARNSMF</sequence>
<comment type="cofactor">
    <cofactor evidence="5">
        <name>Mg(2+)</name>
        <dbReference type="ChEBI" id="CHEBI:18420"/>
    </cofactor>
    <cofactor evidence="5">
        <name>Mn(2+)</name>
        <dbReference type="ChEBI" id="CHEBI:29035"/>
    </cofactor>
</comment>
<feature type="compositionally biased region" description="Low complexity" evidence="6">
    <location>
        <begin position="35"/>
        <end position="51"/>
    </location>
</feature>
<keyword evidence="5 8" id="KW-0269">Exonuclease</keyword>
<comment type="subcellular location">
    <subcellularLocation>
        <location evidence="5">Cytoplasm</location>
    </subcellularLocation>
    <subcellularLocation>
        <location evidence="5">Cytoplasm</location>
        <location evidence="5">P-body</location>
    </subcellularLocation>
</comment>
<dbReference type="GO" id="GO:0003723">
    <property type="term" value="F:RNA binding"/>
    <property type="evidence" value="ECO:0007669"/>
    <property type="project" value="UniProtKB-KW"/>
</dbReference>
<proteinExistence type="evidence at transcript level"/>
<dbReference type="Pfam" id="PF00773">
    <property type="entry name" value="RNB"/>
    <property type="match status" value="1"/>
</dbReference>
<dbReference type="Gene3D" id="2.40.50.140">
    <property type="entry name" value="Nucleic acid-binding proteins"/>
    <property type="match status" value="1"/>
</dbReference>
<dbReference type="GO" id="GO:0000175">
    <property type="term" value="F:3'-5'-RNA exonuclease activity"/>
    <property type="evidence" value="ECO:0007669"/>
    <property type="project" value="UniProtKB-UniRule"/>
</dbReference>
<dbReference type="InterPro" id="IPR041505">
    <property type="entry name" value="Dis3_CSD2"/>
</dbReference>
<dbReference type="InterPro" id="IPR022966">
    <property type="entry name" value="RNase_II/R_CS"/>
</dbReference>
<evidence type="ECO:0000256" key="5">
    <source>
        <dbReference type="HAMAP-Rule" id="MF_03045"/>
    </source>
</evidence>
<feature type="binding site" evidence="5">
    <location>
        <position position="402"/>
    </location>
    <ligand>
        <name>Mg(2+)</name>
        <dbReference type="ChEBI" id="CHEBI:18420"/>
    </ligand>
</feature>
<dbReference type="Pfam" id="PF17849">
    <property type="entry name" value="OB_Dis3"/>
    <property type="match status" value="1"/>
</dbReference>
<dbReference type="InterPro" id="IPR041093">
    <property type="entry name" value="Dis3l2-like_C"/>
</dbReference>
<dbReference type="HAMAP" id="MF_03045">
    <property type="entry name" value="DIS3L2"/>
    <property type="match status" value="1"/>
</dbReference>
<dbReference type="GO" id="GO:0010587">
    <property type="term" value="P:miRNA catabolic process"/>
    <property type="evidence" value="ECO:0007669"/>
    <property type="project" value="TreeGrafter"/>
</dbReference>
<dbReference type="PANTHER" id="PTHR23355:SF9">
    <property type="entry name" value="DIS3-LIKE EXONUCLEASE 2"/>
    <property type="match status" value="1"/>
</dbReference>
<dbReference type="Gene3D" id="2.40.50.690">
    <property type="match status" value="1"/>
</dbReference>
<dbReference type="GO" id="GO:0000932">
    <property type="term" value="C:P-body"/>
    <property type="evidence" value="ECO:0007669"/>
    <property type="project" value="UniProtKB-SubCell"/>
</dbReference>
<dbReference type="EMBL" id="LR784528">
    <property type="protein sequence ID" value="CAB3238077.1"/>
    <property type="molecule type" value="mRNA"/>
</dbReference>
<keyword evidence="4 5" id="KW-0694">RNA-binding</keyword>
<dbReference type="InterPro" id="IPR028591">
    <property type="entry name" value="DIS3L2"/>
</dbReference>
<comment type="function">
    <text evidence="5">3'-5'-exoribonuclease that specifically recognizes RNAs polyuridylated at their 3' end and mediates their degradation. Component of an exosome-independent RNA degradation pathway that mediates degradation of cytoplasmic mRNAs that have been deadenylated and subsequently uridylated at their 3'.</text>
</comment>
<feature type="domain" description="RNB" evidence="7">
    <location>
        <begin position="390"/>
        <end position="748"/>
    </location>
</feature>
<dbReference type="AlphaFoldDB" id="A0A6F9DBK2"/>
<evidence type="ECO:0000256" key="6">
    <source>
        <dbReference type="SAM" id="MobiDB-lite"/>
    </source>
</evidence>
<organism evidence="8">
    <name type="scientific">Phallusia mammillata</name>
    <dbReference type="NCBI Taxonomy" id="59560"/>
    <lineage>
        <taxon>Eukaryota</taxon>
        <taxon>Metazoa</taxon>
        <taxon>Chordata</taxon>
        <taxon>Tunicata</taxon>
        <taxon>Ascidiacea</taxon>
        <taxon>Phlebobranchia</taxon>
        <taxon>Ascidiidae</taxon>
        <taxon>Phallusia</taxon>
    </lineage>
</organism>
<keyword evidence="5" id="KW-0464">Manganese</keyword>
<protein>
    <recommendedName>
        <fullName evidence="5">DIS3-like exonuclease 2</fullName>
        <ecNumber evidence="5">3.1.13.-</ecNumber>
    </recommendedName>
</protein>
<evidence type="ECO:0000256" key="2">
    <source>
        <dbReference type="ARBA" id="ARBA00022723"/>
    </source>
</evidence>
<reference evidence="8" key="1">
    <citation type="submission" date="2020-04" db="EMBL/GenBank/DDBJ databases">
        <authorList>
            <person name="Neveu A P."/>
        </authorList>
    </citation>
    <scope>NUCLEOTIDE SEQUENCE</scope>
    <source>
        <tissue evidence="8">Whole embryo</tissue>
    </source>
</reference>
<dbReference type="EC" id="3.1.13.-" evidence="5"/>
<dbReference type="PROSITE" id="PS01175">
    <property type="entry name" value="RIBONUCLEASE_II"/>
    <property type="match status" value="1"/>
</dbReference>
<keyword evidence="1 5" id="KW-0963">Cytoplasm</keyword>
<dbReference type="GO" id="GO:1990074">
    <property type="term" value="P:polyuridylation-dependent mRNA catabolic process"/>
    <property type="evidence" value="ECO:0007669"/>
    <property type="project" value="UniProtKB-UniRule"/>
</dbReference>
<keyword evidence="3 5" id="KW-0460">Magnesium</keyword>
<keyword evidence="5" id="KW-0378">Hydrolase</keyword>
<gene>
    <name evidence="8" type="primary">Dis3l2</name>
</gene>
<feature type="compositionally biased region" description="Polar residues" evidence="6">
    <location>
        <begin position="7"/>
        <end position="28"/>
    </location>
</feature>
<evidence type="ECO:0000256" key="1">
    <source>
        <dbReference type="ARBA" id="ARBA00022490"/>
    </source>
</evidence>
<keyword evidence="5" id="KW-0540">Nuclease</keyword>
<evidence type="ECO:0000256" key="3">
    <source>
        <dbReference type="ARBA" id="ARBA00022842"/>
    </source>
</evidence>
<feature type="region of interest" description="Disordered" evidence="6">
    <location>
        <begin position="1"/>
        <end position="51"/>
    </location>
</feature>
<dbReference type="Pfam" id="PF17877">
    <property type="entry name" value="Dis3l2_C_term"/>
    <property type="match status" value="1"/>
</dbReference>
<dbReference type="Gene3D" id="2.40.50.700">
    <property type="match status" value="1"/>
</dbReference>
<evidence type="ECO:0000256" key="4">
    <source>
        <dbReference type="ARBA" id="ARBA00022884"/>
    </source>
</evidence>
<feature type="region of interest" description="Disordered" evidence="6">
    <location>
        <begin position="234"/>
        <end position="256"/>
    </location>
</feature>
<dbReference type="SMART" id="SM00955">
    <property type="entry name" value="RNB"/>
    <property type="match status" value="1"/>
</dbReference>
<keyword evidence="2 5" id="KW-0479">Metal-binding</keyword>